<sequence length="225" mass="25582">MGDLLPSYMDGLTSEESNPAVEEHLKECEICRAYFQAMKEAVASERYVEKSREEIQKEVHPLKKIERETRKRIVIAVFAVLLTVGILGTLYESLYGTGTQASAEDVKIACSKIGDFVTIEFLPTDDSYYIEIWGGAYSTDENGKETYEWNKIQPVKWRTKPFETRNKTGAHWGLQFLDEDSIVDQNGETIQLTGEESLEIEFAGESKGVKIAELYTEEGRETLER</sequence>
<dbReference type="EMBL" id="JAAITX010000003">
    <property type="protein sequence ID" value="NVH58243.1"/>
    <property type="molecule type" value="Genomic_DNA"/>
</dbReference>
<evidence type="ECO:0000256" key="1">
    <source>
        <dbReference type="ARBA" id="ARBA00024353"/>
    </source>
</evidence>
<dbReference type="AlphaFoldDB" id="A0A850HPA3"/>
<protein>
    <recommendedName>
        <fullName evidence="2">Anti-sigma-W factor RsiW</fullName>
    </recommendedName>
</protein>
<dbReference type="EMBL" id="JAAIUO010000003">
    <property type="protein sequence ID" value="NSK14469.1"/>
    <property type="molecule type" value="Genomic_DNA"/>
</dbReference>
<dbReference type="RefSeq" id="WP_173814585.1">
    <property type="nucleotide sequence ID" value="NZ_JAAITX010000003.1"/>
</dbReference>
<dbReference type="InterPro" id="IPR041916">
    <property type="entry name" value="Anti_sigma_zinc_sf"/>
</dbReference>
<evidence type="ECO:0000256" key="2">
    <source>
        <dbReference type="ARBA" id="ARBA00024438"/>
    </source>
</evidence>
<accession>A0A850HPA3</accession>
<keyword evidence="3" id="KW-1133">Transmembrane helix</keyword>
<keyword evidence="7" id="KW-1185">Reference proteome</keyword>
<keyword evidence="3" id="KW-0472">Membrane</keyword>
<proteinExistence type="inferred from homology"/>
<dbReference type="InterPro" id="IPR027383">
    <property type="entry name" value="Znf_put"/>
</dbReference>
<dbReference type="Pfam" id="PF13490">
    <property type="entry name" value="zf-HC2"/>
    <property type="match status" value="1"/>
</dbReference>
<organism evidence="6 7">
    <name type="scientific">Dorea phocaeensis</name>
    <dbReference type="NCBI Taxonomy" id="2040291"/>
    <lineage>
        <taxon>Bacteria</taxon>
        <taxon>Bacillati</taxon>
        <taxon>Bacillota</taxon>
        <taxon>Clostridia</taxon>
        <taxon>Lachnospirales</taxon>
        <taxon>Lachnospiraceae</taxon>
        <taxon>Dorea</taxon>
    </lineage>
</organism>
<comment type="similarity">
    <text evidence="1">Belongs to the zinc-associated anti-sigma factor (ZAS) superfamily. Anti-sigma-W factor family.</text>
</comment>
<reference evidence="6" key="2">
    <citation type="submission" date="2020-02" db="EMBL/GenBank/DDBJ databases">
        <authorList>
            <person name="Littmann E."/>
            <person name="Sorbara M."/>
        </authorList>
    </citation>
    <scope>NUCLEOTIDE SEQUENCE</scope>
    <source>
        <strain evidence="6">MSK.17.11</strain>
        <strain evidence="5">MSK.17.38</strain>
    </source>
</reference>
<evidence type="ECO:0000313" key="7">
    <source>
        <dbReference type="Proteomes" id="UP000528555"/>
    </source>
</evidence>
<reference evidence="7 8" key="1">
    <citation type="journal article" date="2020" name="Cell Host Microbe">
        <title>Functional and Genomic Variation between Human-Derived Isolates of Lachnospiraceae Reveals Inter- and Intra-Species Diversity.</title>
        <authorList>
            <person name="Sorbara M.T."/>
            <person name="Littmann E.R."/>
            <person name="Fontana E."/>
            <person name="Moody T.U."/>
            <person name="Kohout C.E."/>
            <person name="Gjonbalaj M."/>
            <person name="Eaton V."/>
            <person name="Seok R."/>
            <person name="Leiner I.M."/>
            <person name="Pamer E.G."/>
        </authorList>
    </citation>
    <scope>NUCLEOTIDE SEQUENCE [LARGE SCALE GENOMIC DNA]</scope>
    <source>
        <strain evidence="6 7">MSK.17.11</strain>
        <strain evidence="5 8">MSK.17.38</strain>
    </source>
</reference>
<evidence type="ECO:0000313" key="5">
    <source>
        <dbReference type="EMBL" id="NSK14469.1"/>
    </source>
</evidence>
<evidence type="ECO:0000313" key="6">
    <source>
        <dbReference type="EMBL" id="NVH58243.1"/>
    </source>
</evidence>
<gene>
    <name evidence="6" type="ORF">G5A66_06195</name>
    <name evidence="5" type="ORF">G5A75_06215</name>
</gene>
<evidence type="ECO:0000256" key="3">
    <source>
        <dbReference type="SAM" id="Phobius"/>
    </source>
</evidence>
<feature type="transmembrane region" description="Helical" evidence="3">
    <location>
        <begin position="73"/>
        <end position="91"/>
    </location>
</feature>
<keyword evidence="3" id="KW-0812">Transmembrane</keyword>
<feature type="domain" description="Putative zinc-finger" evidence="4">
    <location>
        <begin position="3"/>
        <end position="32"/>
    </location>
</feature>
<evidence type="ECO:0000313" key="8">
    <source>
        <dbReference type="Proteomes" id="UP000701680"/>
    </source>
</evidence>
<dbReference type="Gene3D" id="1.10.10.1320">
    <property type="entry name" value="Anti-sigma factor, zinc-finger domain"/>
    <property type="match status" value="1"/>
</dbReference>
<evidence type="ECO:0000259" key="4">
    <source>
        <dbReference type="Pfam" id="PF13490"/>
    </source>
</evidence>
<dbReference type="Proteomes" id="UP000528555">
    <property type="component" value="Unassembled WGS sequence"/>
</dbReference>
<dbReference type="Proteomes" id="UP000701680">
    <property type="component" value="Unassembled WGS sequence"/>
</dbReference>
<name>A0A850HPA3_9FIRM</name>
<comment type="caution">
    <text evidence="6">The sequence shown here is derived from an EMBL/GenBank/DDBJ whole genome shotgun (WGS) entry which is preliminary data.</text>
</comment>